<dbReference type="Proteomes" id="UP001642260">
    <property type="component" value="Unassembled WGS sequence"/>
</dbReference>
<protein>
    <recommendedName>
        <fullName evidence="1">Lsm14-like N-terminal domain-containing protein</fullName>
    </recommendedName>
</protein>
<dbReference type="SMART" id="SM01271">
    <property type="entry name" value="LSM14"/>
    <property type="match status" value="1"/>
</dbReference>
<dbReference type="InterPro" id="IPR010920">
    <property type="entry name" value="LSM_dom_sf"/>
</dbReference>
<comment type="caution">
    <text evidence="2">The sequence shown here is derived from an EMBL/GenBank/DDBJ whole genome shotgun (WGS) entry which is preliminary data.</text>
</comment>
<feature type="domain" description="Lsm14-like N-terminal" evidence="1">
    <location>
        <begin position="24"/>
        <end position="134"/>
    </location>
</feature>
<dbReference type="EMBL" id="CAKOAT010048044">
    <property type="protein sequence ID" value="CAH8292430.1"/>
    <property type="molecule type" value="Genomic_DNA"/>
</dbReference>
<evidence type="ECO:0000313" key="2">
    <source>
        <dbReference type="EMBL" id="CAH8292430.1"/>
    </source>
</evidence>
<evidence type="ECO:0000259" key="1">
    <source>
        <dbReference type="SMART" id="SM01271"/>
    </source>
</evidence>
<gene>
    <name evidence="2" type="ORF">ERUC_LOCUS1512</name>
</gene>
<dbReference type="InterPro" id="IPR025609">
    <property type="entry name" value="Lsm14-like_N"/>
</dbReference>
<dbReference type="Gene3D" id="2.30.30.100">
    <property type="match status" value="1"/>
</dbReference>
<dbReference type="AlphaFoldDB" id="A0ABC8IUK0"/>
<dbReference type="PANTHER" id="PTHR13586">
    <property type="entry name" value="SCD6 PROTEIN-RELATED"/>
    <property type="match status" value="1"/>
</dbReference>
<keyword evidence="3" id="KW-1185">Reference proteome</keyword>
<reference evidence="2 3" key="1">
    <citation type="submission" date="2022-03" db="EMBL/GenBank/DDBJ databases">
        <authorList>
            <person name="Macdonald S."/>
            <person name="Ahmed S."/>
            <person name="Newling K."/>
        </authorList>
    </citation>
    <scope>NUCLEOTIDE SEQUENCE [LARGE SCALE GENOMIC DNA]</scope>
</reference>
<dbReference type="SUPFAM" id="SSF50182">
    <property type="entry name" value="Sm-like ribonucleoproteins"/>
    <property type="match status" value="1"/>
</dbReference>
<sequence length="347" mass="39329">MMATDNSQYILPLSSSIRKPQPQNPHPVDYRGSIITLVSKYGLRYQGYLYYLDHHDKTLCLANVVCYGTEGRNYIGFDIPPSYELYSYIVFTTTQIKASMLVESPASLLARGGLSSKIHRSPKPPLPYIFSSYNQDGAKMRQKVPLLISNEKLSKKEAITYDYDSSSFEGTVNDGLQIACRPVALHQYPGSNYYDPWLNHMYQPMPCASLYHDHTNTAPSRIAPQSFFTTDPPAPISLRPKNGGSDFEASTKNFKPYKLWGPEGHNNQEYQTAYSVDGSSYQNDTWSSQGNINQENQTACTIDWSFPMNSRNPFDPIGRPWNPFGPIERHWSYLLPSSHELEDLGFV</sequence>
<accession>A0ABC8IUK0</accession>
<dbReference type="Pfam" id="PF12701">
    <property type="entry name" value="LSM14"/>
    <property type="match status" value="1"/>
</dbReference>
<name>A0ABC8IUK0_ERUVS</name>
<proteinExistence type="predicted"/>
<evidence type="ECO:0000313" key="3">
    <source>
        <dbReference type="Proteomes" id="UP001642260"/>
    </source>
</evidence>
<organism evidence="2 3">
    <name type="scientific">Eruca vesicaria subsp. sativa</name>
    <name type="common">Garden rocket</name>
    <name type="synonym">Eruca sativa</name>
    <dbReference type="NCBI Taxonomy" id="29727"/>
    <lineage>
        <taxon>Eukaryota</taxon>
        <taxon>Viridiplantae</taxon>
        <taxon>Streptophyta</taxon>
        <taxon>Embryophyta</taxon>
        <taxon>Tracheophyta</taxon>
        <taxon>Spermatophyta</taxon>
        <taxon>Magnoliopsida</taxon>
        <taxon>eudicotyledons</taxon>
        <taxon>Gunneridae</taxon>
        <taxon>Pentapetalae</taxon>
        <taxon>rosids</taxon>
        <taxon>malvids</taxon>
        <taxon>Brassicales</taxon>
        <taxon>Brassicaceae</taxon>
        <taxon>Brassiceae</taxon>
        <taxon>Eruca</taxon>
    </lineage>
</organism>